<evidence type="ECO:0000313" key="3">
    <source>
        <dbReference type="Proteomes" id="UP000201968"/>
    </source>
</evidence>
<dbReference type="GeneID" id="29078384"/>
<keyword evidence="3" id="KW-1185">Reference proteome</keyword>
<dbReference type="RefSeq" id="YP_009277937.1">
    <property type="nucleotide sequence ID" value="NC_031004.1"/>
</dbReference>
<accession>A0A1C9EI03</accession>
<reference evidence="3" key="1">
    <citation type="submission" date="2016-07" db="EMBL/GenBank/DDBJ databases">
        <authorList>
            <person name="Florea S."/>
            <person name="Webb J.S."/>
            <person name="Jaromczyk J."/>
            <person name="Schardl C.L."/>
        </authorList>
    </citation>
    <scope>NUCLEOTIDE SEQUENCE [LARGE SCALE GENOMIC DNA]</scope>
</reference>
<evidence type="ECO:0000256" key="1">
    <source>
        <dbReference type="SAM" id="MobiDB-lite"/>
    </source>
</evidence>
<dbReference type="Proteomes" id="UP000201968">
    <property type="component" value="Segment"/>
</dbReference>
<proteinExistence type="predicted"/>
<name>A0A1C9EI03_9CAUD</name>
<dbReference type="EMBL" id="KX557282">
    <property type="protein sequence ID" value="AON97382.1"/>
    <property type="molecule type" value="Genomic_DNA"/>
</dbReference>
<gene>
    <name evidence="2" type="primary">19</name>
    <name evidence="2" type="ORF">SEA_NYCEIRAE_19</name>
</gene>
<organism evidence="2 3">
    <name type="scientific">Gordonia phage Nyceirae</name>
    <dbReference type="NCBI Taxonomy" id="1887651"/>
    <lineage>
        <taxon>Viruses</taxon>
        <taxon>Duplodnaviria</taxon>
        <taxon>Heunggongvirae</taxon>
        <taxon>Uroviricota</taxon>
        <taxon>Caudoviricetes</taxon>
        <taxon>Nyceiraevirus</taxon>
        <taxon>Nyceiraevirus nyceirae</taxon>
    </lineage>
</organism>
<feature type="compositionally biased region" description="Basic residues" evidence="1">
    <location>
        <begin position="1"/>
        <end position="10"/>
    </location>
</feature>
<dbReference type="KEGG" id="vg:29078384"/>
<evidence type="ECO:0000313" key="2">
    <source>
        <dbReference type="EMBL" id="AON97382.1"/>
    </source>
</evidence>
<feature type="region of interest" description="Disordered" evidence="1">
    <location>
        <begin position="1"/>
        <end position="31"/>
    </location>
</feature>
<sequence>MPSNSTKKKTDKSAADPNPEGSAADSVVSEDDSRIDLMDALQIGEPGLPPVEVKLGAIQFSINRFYAPQTIWRWSDLNRKFTDDLPADATAAQQAKHLEAIEAANREIFQIIMVESDHDKIDGLLDTLADRSIPEVRRIVAYINSLAGLTDKWGNPLAP</sequence>
<protein>
    <submittedName>
        <fullName evidence="2">Tail assembly chaperone</fullName>
    </submittedName>
</protein>